<dbReference type="KEGG" id="mrh:MycrhN_6316"/>
<dbReference type="RefSeq" id="WP_014214510.1">
    <property type="nucleotide sequence ID" value="NC_016604.1"/>
</dbReference>
<gene>
    <name evidence="2" type="ordered locus">MycrhN_6316</name>
</gene>
<evidence type="ECO:0000256" key="1">
    <source>
        <dbReference type="SAM" id="Phobius"/>
    </source>
</evidence>
<evidence type="ECO:0008006" key="4">
    <source>
        <dbReference type="Google" id="ProtNLM"/>
    </source>
</evidence>
<accession>G8RW04</accession>
<keyword evidence="1" id="KW-0812">Transmembrane</keyword>
<dbReference type="HOGENOM" id="CLU_101008_0_0_11"/>
<name>G8RW04_MYCRN</name>
<evidence type="ECO:0000313" key="3">
    <source>
        <dbReference type="Proteomes" id="UP000005442"/>
    </source>
</evidence>
<sequence length="193" mass="22167">MPVWSWFFIAAGALIALTLILAAVLAAKSRRRTRRLKEHFGPEYERVVDDTGDRRAAENELVARERNREQLDVVPLSPEAHHRYAQQWLEVQRSFVDEPSEAVGFADRLVTEVMRERGYPVNDFDQRAADISVDHPETVEHYRAAHTLYLAQEKADIDTEAQRQAFVHYRALFDQLLATEPAIENQTPKEATA</sequence>
<evidence type="ECO:0000313" key="2">
    <source>
        <dbReference type="EMBL" id="AEV76773.1"/>
    </source>
</evidence>
<dbReference type="PATRIC" id="fig|710685.3.peg.6344"/>
<reference evidence="2 3" key="1">
    <citation type="submission" date="2011-12" db="EMBL/GenBank/DDBJ databases">
        <title>Complete sequence of Mycobacterium rhodesiae NBB3.</title>
        <authorList>
            <consortium name="US DOE Joint Genome Institute"/>
            <person name="Lucas S."/>
            <person name="Han J."/>
            <person name="Lapidus A."/>
            <person name="Cheng J.-F."/>
            <person name="Goodwin L."/>
            <person name="Pitluck S."/>
            <person name="Peters L."/>
            <person name="Mikhailova N."/>
            <person name="Gu W."/>
            <person name="Detter J.C."/>
            <person name="Han C."/>
            <person name="Tapia R."/>
            <person name="Land M."/>
            <person name="Hauser L."/>
            <person name="Kyrpides N."/>
            <person name="Ivanova N."/>
            <person name="Pagani I."/>
            <person name="Mattes T."/>
            <person name="Holmes A."/>
            <person name="Rutledge P."/>
            <person name="Paulsen I."/>
            <person name="Coleman N."/>
            <person name="Woyke T."/>
        </authorList>
    </citation>
    <scope>NUCLEOTIDE SEQUENCE [LARGE SCALE GENOMIC DNA]</scope>
    <source>
        <strain evidence="2 3">NBB3</strain>
    </source>
</reference>
<keyword evidence="1" id="KW-0472">Membrane</keyword>
<dbReference type="Proteomes" id="UP000005442">
    <property type="component" value="Chromosome"/>
</dbReference>
<dbReference type="OrthoDB" id="7502542at2"/>
<keyword evidence="3" id="KW-1185">Reference proteome</keyword>
<dbReference type="AlphaFoldDB" id="G8RW04"/>
<feature type="transmembrane region" description="Helical" evidence="1">
    <location>
        <begin position="6"/>
        <end position="27"/>
    </location>
</feature>
<proteinExistence type="predicted"/>
<protein>
    <recommendedName>
        <fullName evidence="4">Secreted protein</fullName>
    </recommendedName>
</protein>
<dbReference type="EMBL" id="CP003169">
    <property type="protein sequence ID" value="AEV76773.1"/>
    <property type="molecule type" value="Genomic_DNA"/>
</dbReference>
<dbReference type="eggNOG" id="ENOG50313FX">
    <property type="taxonomic scope" value="Bacteria"/>
</dbReference>
<keyword evidence="1" id="KW-1133">Transmembrane helix</keyword>
<dbReference type="STRING" id="710685.MycrhN_6316"/>
<organism evidence="2 3">
    <name type="scientific">Mycolicibacterium rhodesiae (strain NBB3)</name>
    <name type="common">Mycobacterium rhodesiae</name>
    <dbReference type="NCBI Taxonomy" id="710685"/>
    <lineage>
        <taxon>Bacteria</taxon>
        <taxon>Bacillati</taxon>
        <taxon>Actinomycetota</taxon>
        <taxon>Actinomycetes</taxon>
        <taxon>Mycobacteriales</taxon>
        <taxon>Mycobacteriaceae</taxon>
        <taxon>Mycolicibacterium</taxon>
    </lineage>
</organism>